<dbReference type="GO" id="GO:0016540">
    <property type="term" value="P:protein autoprocessing"/>
    <property type="evidence" value="ECO:0007669"/>
    <property type="project" value="InterPro"/>
</dbReference>
<evidence type="ECO:0000259" key="4">
    <source>
        <dbReference type="SMART" id="SM00305"/>
    </source>
</evidence>
<dbReference type="SUPFAM" id="SSF51294">
    <property type="entry name" value="Hedgehog/intein (Hint) domain"/>
    <property type="match status" value="1"/>
</dbReference>
<dbReference type="InterPro" id="IPR006141">
    <property type="entry name" value="Intein_N"/>
</dbReference>
<dbReference type="Gene3D" id="2.170.16.10">
    <property type="entry name" value="Hedgehog/Intein (Hint) domain"/>
    <property type="match status" value="1"/>
</dbReference>
<dbReference type="WBParaSite" id="HCON_00086970-00001">
    <property type="protein sequence ID" value="HCON_00086970-00001"/>
    <property type="gene ID" value="HCON_00086970"/>
</dbReference>
<dbReference type="CDD" id="cd00081">
    <property type="entry name" value="Hint"/>
    <property type="match status" value="1"/>
</dbReference>
<dbReference type="Pfam" id="PF01079">
    <property type="entry name" value="Hint"/>
    <property type="match status" value="1"/>
</dbReference>
<feature type="domain" description="Hint" evidence="5">
    <location>
        <begin position="328"/>
        <end position="439"/>
    </location>
</feature>
<keyword evidence="1" id="KW-0217">Developmental protein</keyword>
<organism evidence="6 7">
    <name type="scientific">Haemonchus contortus</name>
    <name type="common">Barber pole worm</name>
    <dbReference type="NCBI Taxonomy" id="6289"/>
    <lineage>
        <taxon>Eukaryota</taxon>
        <taxon>Metazoa</taxon>
        <taxon>Ecdysozoa</taxon>
        <taxon>Nematoda</taxon>
        <taxon>Chromadorea</taxon>
        <taxon>Rhabditida</taxon>
        <taxon>Rhabditina</taxon>
        <taxon>Rhabditomorpha</taxon>
        <taxon>Strongyloidea</taxon>
        <taxon>Trichostrongylidae</taxon>
        <taxon>Haemonchus</taxon>
    </lineage>
</organism>
<dbReference type="SMART" id="SM00306">
    <property type="entry name" value="HintN"/>
    <property type="match status" value="1"/>
</dbReference>
<feature type="chain" id="PRO_5029570203" evidence="3">
    <location>
        <begin position="18"/>
        <end position="538"/>
    </location>
</feature>
<dbReference type="InterPro" id="IPR003586">
    <property type="entry name" value="Hint_dom_C"/>
</dbReference>
<dbReference type="PANTHER" id="PTHR46706">
    <property type="entry name" value="PROTEIN QUA-1-RELATED"/>
    <property type="match status" value="1"/>
</dbReference>
<evidence type="ECO:0000256" key="2">
    <source>
        <dbReference type="SAM" id="MobiDB-lite"/>
    </source>
</evidence>
<protein>
    <submittedName>
        <fullName evidence="7">Warthog protein 1</fullName>
    </submittedName>
</protein>
<name>A0A7I4YGA2_HAECO</name>
<feature type="compositionally biased region" description="Acidic residues" evidence="2">
    <location>
        <begin position="254"/>
        <end position="264"/>
    </location>
</feature>
<accession>A0A7I4YGA2</accession>
<feature type="region of interest" description="Disordered" evidence="2">
    <location>
        <begin position="254"/>
        <end position="297"/>
    </location>
</feature>
<feature type="compositionally biased region" description="Pro residues" evidence="2">
    <location>
        <begin position="269"/>
        <end position="296"/>
    </location>
</feature>
<dbReference type="InterPro" id="IPR001767">
    <property type="entry name" value="Hedgehog_Hint"/>
</dbReference>
<feature type="domain" description="Hint" evidence="4">
    <location>
        <begin position="441"/>
        <end position="485"/>
    </location>
</feature>
<proteinExistence type="predicted"/>
<dbReference type="GO" id="GO:0016539">
    <property type="term" value="P:intein-mediated protein splicing"/>
    <property type="evidence" value="ECO:0007669"/>
    <property type="project" value="InterPro"/>
</dbReference>
<evidence type="ECO:0000256" key="3">
    <source>
        <dbReference type="SAM" id="SignalP"/>
    </source>
</evidence>
<sequence>MLLRLLAFVVLLKHSSASFCGTAAVPFSFEVMPNGQPVLGCARPQCFRWAEGGSMAEGQFHRIKGRPDGFFRSEDIVPDSPPNRHSQYNAVECQSAFESDSCDSDNEWVGGIVPLLNVSAFPIALQCCTFEPLRLTSDRGVATVNPGQVVIGGEVLNNEAFDYISNVQKEFSSDGSVTYKVGLRRFYCPPKVDYAPEVVTPKSHENSVQTIRRAPSRRVAFQAPIVPVEQPIAPNAVGEGEDVIVEEEIAQEGVEIPDDDDSTEEPQIVDPPGPAQPLPPPQQLPPPQPFQPPPQLPQFVAEPIYYPAVAPAPVAAGGGGGGGGGGGYYCFTGDTKVRLITGETKRLDDLKVNDWVQTLKGAEVRYAPVTFWLHRVPSQKAEFVRLELSDGTELKLTAKHFIYRTKCTDEGKLVTTDELSREAVLAEKIVEGDCLYQVVDDEHVQTARVTKISSVIETGIFSPMTSNGRIVVNGIYASCHNIVQSNSLQNTFFSYADRMRKFYASLFSTESDVAELPMGMDLIANMLDLVIPKDLVTL</sequence>
<evidence type="ECO:0000259" key="5">
    <source>
        <dbReference type="SMART" id="SM00306"/>
    </source>
</evidence>
<dbReference type="PROSITE" id="PS50817">
    <property type="entry name" value="INTEIN_N_TER"/>
    <property type="match status" value="1"/>
</dbReference>
<reference evidence="7" key="1">
    <citation type="submission" date="2020-12" db="UniProtKB">
        <authorList>
            <consortium name="WormBaseParasite"/>
        </authorList>
    </citation>
    <scope>IDENTIFICATION</scope>
    <source>
        <strain evidence="7">MHco3</strain>
    </source>
</reference>
<dbReference type="AlphaFoldDB" id="A0A7I4YGA2"/>
<dbReference type="Proteomes" id="UP000025227">
    <property type="component" value="Unplaced"/>
</dbReference>
<dbReference type="PANTHER" id="PTHR46706:SF12">
    <property type="entry name" value="PROTEIN QUA-1-RELATED"/>
    <property type="match status" value="1"/>
</dbReference>
<dbReference type="InterPro" id="IPR036844">
    <property type="entry name" value="Hint_dom_sf"/>
</dbReference>
<evidence type="ECO:0000256" key="1">
    <source>
        <dbReference type="ARBA" id="ARBA00022473"/>
    </source>
</evidence>
<keyword evidence="6" id="KW-1185">Reference proteome</keyword>
<dbReference type="InterPro" id="IPR052140">
    <property type="entry name" value="Dev_Signal_Hedgehog-like"/>
</dbReference>
<dbReference type="OMA" id="TAKFFRI"/>
<dbReference type="OrthoDB" id="5212at2759"/>
<dbReference type="SMART" id="SM00305">
    <property type="entry name" value="HintC"/>
    <property type="match status" value="1"/>
</dbReference>
<feature type="signal peptide" evidence="3">
    <location>
        <begin position="1"/>
        <end position="17"/>
    </location>
</feature>
<dbReference type="InterPro" id="IPR003587">
    <property type="entry name" value="Hint_dom_N"/>
</dbReference>
<evidence type="ECO:0000313" key="7">
    <source>
        <dbReference type="WBParaSite" id="HCON_00086970-00001"/>
    </source>
</evidence>
<keyword evidence="3" id="KW-0732">Signal</keyword>
<evidence type="ECO:0000313" key="6">
    <source>
        <dbReference type="Proteomes" id="UP000025227"/>
    </source>
</evidence>